<sequence>MKKIGEGLSCSSNSEVTGELVYIQSVQDVINLFDDANGKICIVEDSGTTTLGPILSELAGVLCPIGSVGSHLAIVSREFEIPCIMSVEFLLEDLSSLNGKKGKIITESEAKGIIYLLE</sequence>
<feature type="domain" description="PEP-utilising enzyme mobile" evidence="1">
    <location>
        <begin position="42"/>
        <end position="92"/>
    </location>
</feature>
<comment type="caution">
    <text evidence="2">The sequence shown here is derived from an EMBL/GenBank/DDBJ whole genome shotgun (WGS) entry which is preliminary data.</text>
</comment>
<evidence type="ECO:0000259" key="1">
    <source>
        <dbReference type="Pfam" id="PF00391"/>
    </source>
</evidence>
<organism evidence="2">
    <name type="scientific">marine sediment metagenome</name>
    <dbReference type="NCBI Taxonomy" id="412755"/>
    <lineage>
        <taxon>unclassified sequences</taxon>
        <taxon>metagenomes</taxon>
        <taxon>ecological metagenomes</taxon>
    </lineage>
</organism>
<dbReference type="InterPro" id="IPR036637">
    <property type="entry name" value="Phosphohistidine_dom_sf"/>
</dbReference>
<dbReference type="Gene3D" id="3.50.30.10">
    <property type="entry name" value="Phosphohistidine domain"/>
    <property type="match status" value="1"/>
</dbReference>
<proteinExistence type="predicted"/>
<name>X1CB64_9ZZZZ</name>
<protein>
    <recommendedName>
        <fullName evidence="1">PEP-utilising enzyme mobile domain-containing protein</fullName>
    </recommendedName>
</protein>
<dbReference type="InterPro" id="IPR008279">
    <property type="entry name" value="PEP-util_enz_mobile_dom"/>
</dbReference>
<gene>
    <name evidence="2" type="ORF">S01H4_29602</name>
</gene>
<dbReference type="GO" id="GO:0016772">
    <property type="term" value="F:transferase activity, transferring phosphorus-containing groups"/>
    <property type="evidence" value="ECO:0007669"/>
    <property type="project" value="InterPro"/>
</dbReference>
<dbReference type="Pfam" id="PF00391">
    <property type="entry name" value="PEP-utilizers"/>
    <property type="match status" value="1"/>
</dbReference>
<dbReference type="SUPFAM" id="SSF52009">
    <property type="entry name" value="Phosphohistidine domain"/>
    <property type="match status" value="1"/>
</dbReference>
<reference evidence="2" key="1">
    <citation type="journal article" date="2014" name="Front. Microbiol.">
        <title>High frequency of phylogenetically diverse reductive dehalogenase-homologous genes in deep subseafloor sedimentary metagenomes.</title>
        <authorList>
            <person name="Kawai M."/>
            <person name="Futagami T."/>
            <person name="Toyoda A."/>
            <person name="Takaki Y."/>
            <person name="Nishi S."/>
            <person name="Hori S."/>
            <person name="Arai W."/>
            <person name="Tsubouchi T."/>
            <person name="Morono Y."/>
            <person name="Uchiyama I."/>
            <person name="Ito T."/>
            <person name="Fujiyama A."/>
            <person name="Inagaki F."/>
            <person name="Takami H."/>
        </authorList>
    </citation>
    <scope>NUCLEOTIDE SEQUENCE</scope>
    <source>
        <strain evidence="2">Expedition CK06-06</strain>
    </source>
</reference>
<dbReference type="AlphaFoldDB" id="X1CB64"/>
<dbReference type="EMBL" id="BART01015207">
    <property type="protein sequence ID" value="GAG81546.1"/>
    <property type="molecule type" value="Genomic_DNA"/>
</dbReference>
<evidence type="ECO:0000313" key="2">
    <source>
        <dbReference type="EMBL" id="GAG81546.1"/>
    </source>
</evidence>
<accession>X1CB64</accession>